<protein>
    <submittedName>
        <fullName evidence="10">V-type sodium ATPase subunit I</fullName>
        <ecNumber evidence="10">3.6.3.15</ecNumber>
    </submittedName>
</protein>
<dbReference type="GO" id="GO:0033179">
    <property type="term" value="C:proton-transporting V-type ATPase, V0 domain"/>
    <property type="evidence" value="ECO:0007669"/>
    <property type="project" value="InterPro"/>
</dbReference>
<feature type="transmembrane region" description="Helical" evidence="9">
    <location>
        <begin position="477"/>
        <end position="497"/>
    </location>
</feature>
<feature type="transmembrane region" description="Helical" evidence="9">
    <location>
        <begin position="583"/>
        <end position="608"/>
    </location>
</feature>
<evidence type="ECO:0000256" key="9">
    <source>
        <dbReference type="SAM" id="Phobius"/>
    </source>
</evidence>
<dbReference type="PANTHER" id="PTHR11629:SF63">
    <property type="entry name" value="V-TYPE PROTON ATPASE SUBUNIT A"/>
    <property type="match status" value="1"/>
</dbReference>
<evidence type="ECO:0000256" key="4">
    <source>
        <dbReference type="ARBA" id="ARBA00022692"/>
    </source>
</evidence>
<gene>
    <name evidence="10" type="primary">ntpI</name>
    <name evidence="10" type="ORF">ELAC_0671</name>
</gene>
<dbReference type="PANTHER" id="PTHR11629">
    <property type="entry name" value="VACUOLAR PROTON ATPASES"/>
    <property type="match status" value="1"/>
</dbReference>
<dbReference type="GO" id="GO:0016471">
    <property type="term" value="C:vacuolar proton-transporting V-type ATPase complex"/>
    <property type="evidence" value="ECO:0007669"/>
    <property type="project" value="TreeGrafter"/>
</dbReference>
<dbReference type="GO" id="GO:0016787">
    <property type="term" value="F:hydrolase activity"/>
    <property type="evidence" value="ECO:0007669"/>
    <property type="project" value="UniProtKB-KW"/>
</dbReference>
<accession>A0A0H5DPS3</accession>
<keyword evidence="5 9" id="KW-1133">Transmembrane helix</keyword>
<dbReference type="RefSeq" id="WP_098037880.1">
    <property type="nucleotide sequence ID" value="NZ_CWGJ01000011.1"/>
</dbReference>
<dbReference type="GO" id="GO:0046961">
    <property type="term" value="F:proton-transporting ATPase activity, rotational mechanism"/>
    <property type="evidence" value="ECO:0007669"/>
    <property type="project" value="InterPro"/>
</dbReference>
<keyword evidence="3" id="KW-0813">Transport</keyword>
<organism evidence="10 11">
    <name type="scientific">Estrella lausannensis</name>
    <dbReference type="NCBI Taxonomy" id="483423"/>
    <lineage>
        <taxon>Bacteria</taxon>
        <taxon>Pseudomonadati</taxon>
        <taxon>Chlamydiota</taxon>
        <taxon>Chlamydiia</taxon>
        <taxon>Parachlamydiales</taxon>
        <taxon>Candidatus Criblamydiaceae</taxon>
        <taxon>Estrella</taxon>
    </lineage>
</organism>
<dbReference type="EMBL" id="CWGJ01000011">
    <property type="protein sequence ID" value="CRX38023.1"/>
    <property type="molecule type" value="Genomic_DNA"/>
</dbReference>
<keyword evidence="11" id="KW-1185">Reference proteome</keyword>
<keyword evidence="10" id="KW-0378">Hydrolase</keyword>
<name>A0A0H5DPS3_9BACT</name>
<keyword evidence="8" id="KW-0175">Coiled coil</keyword>
<feature type="coiled-coil region" evidence="8">
    <location>
        <begin position="179"/>
        <end position="206"/>
    </location>
</feature>
<evidence type="ECO:0000256" key="1">
    <source>
        <dbReference type="ARBA" id="ARBA00004141"/>
    </source>
</evidence>
<reference evidence="11" key="1">
    <citation type="submission" date="2015-06" db="EMBL/GenBank/DDBJ databases">
        <authorList>
            <person name="Bertelli C."/>
        </authorList>
    </citation>
    <scope>NUCLEOTIDE SEQUENCE [LARGE SCALE GENOMIC DNA]</scope>
    <source>
        <strain evidence="11">CRIB-30</strain>
    </source>
</reference>
<evidence type="ECO:0000256" key="3">
    <source>
        <dbReference type="ARBA" id="ARBA00022448"/>
    </source>
</evidence>
<feature type="transmembrane region" description="Helical" evidence="9">
    <location>
        <begin position="307"/>
        <end position="340"/>
    </location>
</feature>
<evidence type="ECO:0000313" key="11">
    <source>
        <dbReference type="Proteomes" id="UP000220251"/>
    </source>
</evidence>
<dbReference type="EC" id="3.6.3.15" evidence="10"/>
<evidence type="ECO:0000313" key="10">
    <source>
        <dbReference type="EMBL" id="CRX38023.1"/>
    </source>
</evidence>
<dbReference type="OrthoDB" id="9803814at2"/>
<evidence type="ECO:0000256" key="5">
    <source>
        <dbReference type="ARBA" id="ARBA00022989"/>
    </source>
</evidence>
<sequence>MRIDVKKYLFVGTEESKAPFFTKAQELGIIHFIQEGAKGRELPDGLQKILHAIKILRGLPVVEQLETDRLDEAFLKAEEIIGLKERIEKLLEEDRILKLEIARIEIFGEFSLQDLEYIKARGQRTISFLCAKKGRHHDETLPDHVLFVATDHGMDYFVSIAEKYQPIEGMVEMKIEKTVGELSRRRHQAEVEVRELESKLKSLAKYNTYLHHAFIEHLNGYHLQNAKESTEKAIEGQLFFTTAFVPANKTEELKRLVEEMNVHFEEVAIEETDTIPTYLENKGIARIGEDLVHIYDTPSFTDRDPSLWVFFAFALFFSMIIGDAGYGFILLCVCLWLKFFKFPTAKGTGRRVLNLSVILFSCCVAWGLLTTSVFGLSFPPDSPLRKFSLTTYLAEQKIAYSYRVKDASYDAWIKEFPETASLTDPKEIISKGTTGPAEAKEYVMLDKTSQGLMVEIALMVGVVHIILSLFRYLDRNYTALGWIIFLIGGVLYIPEYLHENVMAHYLFDLSHESLESNGLALMGIGTFMAVAVAIWSSKILGILEVMTVIQIFADILSYLRLYALGLAGGIVSATVNGFAEGVFFAGGVLILIVGHSINIALAIMGGVIHGLRLNFLEWYHYSFQGGGRMFDPLKKIDIE</sequence>
<evidence type="ECO:0000256" key="6">
    <source>
        <dbReference type="ARBA" id="ARBA00023065"/>
    </source>
</evidence>
<evidence type="ECO:0000256" key="2">
    <source>
        <dbReference type="ARBA" id="ARBA00009904"/>
    </source>
</evidence>
<keyword evidence="6" id="KW-0406">Ion transport</keyword>
<feature type="transmembrane region" description="Helical" evidence="9">
    <location>
        <begin position="452"/>
        <end position="470"/>
    </location>
</feature>
<dbReference type="Pfam" id="PF01496">
    <property type="entry name" value="V_ATPase_I"/>
    <property type="match status" value="1"/>
</dbReference>
<dbReference type="GO" id="GO:0007035">
    <property type="term" value="P:vacuolar acidification"/>
    <property type="evidence" value="ECO:0007669"/>
    <property type="project" value="TreeGrafter"/>
</dbReference>
<comment type="similarity">
    <text evidence="2">Belongs to the V-ATPase 116 kDa subunit family.</text>
</comment>
<keyword evidence="4 9" id="KW-0812">Transmembrane</keyword>
<comment type="subcellular location">
    <subcellularLocation>
        <location evidence="1">Membrane</location>
        <topology evidence="1">Multi-pass membrane protein</topology>
    </subcellularLocation>
</comment>
<feature type="transmembrane region" description="Helical" evidence="9">
    <location>
        <begin position="517"/>
        <end position="535"/>
    </location>
</feature>
<feature type="transmembrane region" description="Helical" evidence="9">
    <location>
        <begin position="352"/>
        <end position="378"/>
    </location>
</feature>
<dbReference type="InterPro" id="IPR002490">
    <property type="entry name" value="V-ATPase_116kDa_su"/>
</dbReference>
<dbReference type="AlphaFoldDB" id="A0A0H5DPS3"/>
<proteinExistence type="inferred from homology"/>
<evidence type="ECO:0000256" key="8">
    <source>
        <dbReference type="SAM" id="Coils"/>
    </source>
</evidence>
<dbReference type="GO" id="GO:0051117">
    <property type="term" value="F:ATPase binding"/>
    <property type="evidence" value="ECO:0007669"/>
    <property type="project" value="TreeGrafter"/>
</dbReference>
<evidence type="ECO:0000256" key="7">
    <source>
        <dbReference type="ARBA" id="ARBA00023136"/>
    </source>
</evidence>
<keyword evidence="7 9" id="KW-0472">Membrane</keyword>
<dbReference type="Proteomes" id="UP000220251">
    <property type="component" value="Unassembled WGS sequence"/>
</dbReference>